<dbReference type="EMBL" id="JBEYBR010000052">
    <property type="protein sequence ID" value="MEU2124131.1"/>
    <property type="molecule type" value="Genomic_DNA"/>
</dbReference>
<dbReference type="Gene3D" id="3.30.750.24">
    <property type="entry name" value="STAS domain"/>
    <property type="match status" value="1"/>
</dbReference>
<evidence type="ECO:0000259" key="2">
    <source>
        <dbReference type="PROSITE" id="PS50801"/>
    </source>
</evidence>
<dbReference type="SUPFAM" id="SSF52091">
    <property type="entry name" value="SpoIIaa-like"/>
    <property type="match status" value="1"/>
</dbReference>
<accession>A0ABV2XE15</accession>
<name>A0ABV2XE15_9NOCA</name>
<dbReference type="Pfam" id="PF01740">
    <property type="entry name" value="STAS"/>
    <property type="match status" value="1"/>
</dbReference>
<feature type="region of interest" description="Disordered" evidence="1">
    <location>
        <begin position="116"/>
        <end position="201"/>
    </location>
</feature>
<comment type="caution">
    <text evidence="3">The sequence shown here is derived from an EMBL/GenBank/DDBJ whole genome shotgun (WGS) entry which is preliminary data.</text>
</comment>
<dbReference type="RefSeq" id="WP_357806226.1">
    <property type="nucleotide sequence ID" value="NZ_JBEYBM010000013.1"/>
</dbReference>
<dbReference type="InterPro" id="IPR002645">
    <property type="entry name" value="STAS_dom"/>
</dbReference>
<gene>
    <name evidence="3" type="ORF">ABZ507_20140</name>
</gene>
<dbReference type="CDD" id="cd07043">
    <property type="entry name" value="STAS_anti-anti-sigma_factors"/>
    <property type="match status" value="1"/>
</dbReference>
<proteinExistence type="predicted"/>
<reference evidence="3 4" key="1">
    <citation type="submission" date="2024-06" db="EMBL/GenBank/DDBJ databases">
        <title>The Natural Products Discovery Center: Release of the First 8490 Sequenced Strains for Exploring Actinobacteria Biosynthetic Diversity.</title>
        <authorList>
            <person name="Kalkreuter E."/>
            <person name="Kautsar S.A."/>
            <person name="Yang D."/>
            <person name="Bader C.D."/>
            <person name="Teijaro C.N."/>
            <person name="Fluegel L."/>
            <person name="Davis C.M."/>
            <person name="Simpson J.R."/>
            <person name="Lauterbach L."/>
            <person name="Steele A.D."/>
            <person name="Gui C."/>
            <person name="Meng S."/>
            <person name="Li G."/>
            <person name="Viehrig K."/>
            <person name="Ye F."/>
            <person name="Su P."/>
            <person name="Kiefer A.F."/>
            <person name="Nichols A."/>
            <person name="Cepeda A.J."/>
            <person name="Yan W."/>
            <person name="Fan B."/>
            <person name="Jiang Y."/>
            <person name="Adhikari A."/>
            <person name="Zheng C.-J."/>
            <person name="Schuster L."/>
            <person name="Cowan T.M."/>
            <person name="Smanski M.J."/>
            <person name="Chevrette M.G."/>
            <person name="De Carvalho L.P.S."/>
            <person name="Shen B."/>
        </authorList>
    </citation>
    <scope>NUCLEOTIDE SEQUENCE [LARGE SCALE GENOMIC DNA]</scope>
    <source>
        <strain evidence="3 4">NPDC019434</strain>
    </source>
</reference>
<keyword evidence="4" id="KW-1185">Reference proteome</keyword>
<organism evidence="3 4">
    <name type="scientific">Nocardia niwae</name>
    <dbReference type="NCBI Taxonomy" id="626084"/>
    <lineage>
        <taxon>Bacteria</taxon>
        <taxon>Bacillati</taxon>
        <taxon>Actinomycetota</taxon>
        <taxon>Actinomycetes</taxon>
        <taxon>Mycobacteriales</taxon>
        <taxon>Nocardiaceae</taxon>
        <taxon>Nocardia</taxon>
    </lineage>
</organism>
<evidence type="ECO:0000313" key="3">
    <source>
        <dbReference type="EMBL" id="MEU2124131.1"/>
    </source>
</evidence>
<sequence>MTCQNGVEGIRTDDGLLLVAHGELDAATADECFAEMNEFIEKHCRTTVNPDLVVLDLCAVRFLACAGVRVVLRLARWGTRTGVPVGLTVPDDGPVRRIVDVLGVGQSVPVVACPAPAMHDDGDPRPRGCRSPGAVVADGVAGRTGGGTAAHQGISPEAVRRPRTPGGTAHSRRHPAEASDPENASGHRRPSEIRTRPPTTA</sequence>
<dbReference type="InterPro" id="IPR036513">
    <property type="entry name" value="STAS_dom_sf"/>
</dbReference>
<dbReference type="Proteomes" id="UP001550535">
    <property type="component" value="Unassembled WGS sequence"/>
</dbReference>
<evidence type="ECO:0000313" key="4">
    <source>
        <dbReference type="Proteomes" id="UP001550535"/>
    </source>
</evidence>
<evidence type="ECO:0000256" key="1">
    <source>
        <dbReference type="SAM" id="MobiDB-lite"/>
    </source>
</evidence>
<dbReference type="PROSITE" id="PS50801">
    <property type="entry name" value="STAS"/>
    <property type="match status" value="1"/>
</dbReference>
<protein>
    <submittedName>
        <fullName evidence="3">STAS domain-containing protein</fullName>
    </submittedName>
</protein>
<feature type="domain" description="STAS" evidence="2">
    <location>
        <begin position="16"/>
        <end position="104"/>
    </location>
</feature>